<keyword evidence="3" id="KW-0418">Kinase</keyword>
<dbReference type="CDD" id="cd17808">
    <property type="entry name" value="HipA_Ec_like"/>
    <property type="match status" value="1"/>
</dbReference>
<dbReference type="Pfam" id="PF13657">
    <property type="entry name" value="Couple_hipA"/>
    <property type="match status" value="1"/>
</dbReference>
<dbReference type="Proteomes" id="UP000824037">
    <property type="component" value="Unassembled WGS sequence"/>
</dbReference>
<evidence type="ECO:0000259" key="4">
    <source>
        <dbReference type="Pfam" id="PF07804"/>
    </source>
</evidence>
<proteinExistence type="inferred from homology"/>
<dbReference type="EMBL" id="DXBY01000164">
    <property type="protein sequence ID" value="HIZ36064.1"/>
    <property type="molecule type" value="Genomic_DNA"/>
</dbReference>
<dbReference type="InterPro" id="IPR052028">
    <property type="entry name" value="HipA_Ser/Thr_kinase"/>
</dbReference>
<protein>
    <submittedName>
        <fullName evidence="6">Type II toxin-antitoxin system HipA family toxin</fullName>
    </submittedName>
</protein>
<evidence type="ECO:0000256" key="2">
    <source>
        <dbReference type="ARBA" id="ARBA00022679"/>
    </source>
</evidence>
<evidence type="ECO:0000256" key="3">
    <source>
        <dbReference type="ARBA" id="ARBA00022777"/>
    </source>
</evidence>
<comment type="similarity">
    <text evidence="1">Belongs to the HipA Ser/Thr kinase family.</text>
</comment>
<reference evidence="6" key="1">
    <citation type="journal article" date="2021" name="PeerJ">
        <title>Extensive microbial diversity within the chicken gut microbiome revealed by metagenomics and culture.</title>
        <authorList>
            <person name="Gilroy R."/>
            <person name="Ravi A."/>
            <person name="Getino M."/>
            <person name="Pursley I."/>
            <person name="Horton D.L."/>
            <person name="Alikhan N.F."/>
            <person name="Baker D."/>
            <person name="Gharbi K."/>
            <person name="Hall N."/>
            <person name="Watson M."/>
            <person name="Adriaenssens E.M."/>
            <person name="Foster-Nyarko E."/>
            <person name="Jarju S."/>
            <person name="Secka A."/>
            <person name="Antonio M."/>
            <person name="Oren A."/>
            <person name="Chaudhuri R.R."/>
            <person name="La Ragione R."/>
            <person name="Hildebrand F."/>
            <person name="Pallen M.J."/>
        </authorList>
    </citation>
    <scope>NUCLEOTIDE SEQUENCE</scope>
    <source>
        <strain evidence="6">ChiGjej4B4-7305</strain>
    </source>
</reference>
<dbReference type="Gene3D" id="1.10.1070.20">
    <property type="match status" value="1"/>
</dbReference>
<gene>
    <name evidence="6" type="ORF">H9815_09825</name>
</gene>
<reference evidence="6" key="2">
    <citation type="submission" date="2021-04" db="EMBL/GenBank/DDBJ databases">
        <authorList>
            <person name="Gilroy R."/>
        </authorList>
    </citation>
    <scope>NUCLEOTIDE SEQUENCE</scope>
    <source>
        <strain evidence="6">ChiGjej4B4-7305</strain>
    </source>
</reference>
<evidence type="ECO:0000259" key="5">
    <source>
        <dbReference type="Pfam" id="PF13657"/>
    </source>
</evidence>
<dbReference type="GO" id="GO:0005829">
    <property type="term" value="C:cytosol"/>
    <property type="evidence" value="ECO:0007669"/>
    <property type="project" value="TreeGrafter"/>
</dbReference>
<evidence type="ECO:0000313" key="6">
    <source>
        <dbReference type="EMBL" id="HIZ36064.1"/>
    </source>
</evidence>
<dbReference type="NCBIfam" id="TIGR03071">
    <property type="entry name" value="couple_hipA"/>
    <property type="match status" value="1"/>
</dbReference>
<dbReference type="PANTHER" id="PTHR37419:SF1">
    <property type="entry name" value="SERINE_THREONINE-PROTEIN KINASE TOXIN HIPA"/>
    <property type="match status" value="1"/>
</dbReference>
<accession>A0A9D2EED3</accession>
<name>A0A9D2EED3_9MICO</name>
<dbReference type="AlphaFoldDB" id="A0A9D2EED3"/>
<evidence type="ECO:0000256" key="1">
    <source>
        <dbReference type="ARBA" id="ARBA00010164"/>
    </source>
</evidence>
<dbReference type="InterPro" id="IPR017508">
    <property type="entry name" value="HipA_N1"/>
</dbReference>
<feature type="domain" description="HipA-like C-terminal" evidence="4">
    <location>
        <begin position="148"/>
        <end position="387"/>
    </location>
</feature>
<dbReference type="InterPro" id="IPR012893">
    <property type="entry name" value="HipA-like_C"/>
</dbReference>
<dbReference type="GO" id="GO:0004674">
    <property type="term" value="F:protein serine/threonine kinase activity"/>
    <property type="evidence" value="ECO:0007669"/>
    <property type="project" value="TreeGrafter"/>
</dbReference>
<keyword evidence="2" id="KW-0808">Transferase</keyword>
<dbReference type="PANTHER" id="PTHR37419">
    <property type="entry name" value="SERINE/THREONINE-PROTEIN KINASE TOXIN HIPA"/>
    <property type="match status" value="1"/>
</dbReference>
<feature type="domain" description="HipA N-terminal subdomain 1" evidence="5">
    <location>
        <begin position="7"/>
        <end position="102"/>
    </location>
</feature>
<sequence>MTAGRVLAVLLYGQHLADLEQTGGGAHQLTYRDLDAGSGLSLAMPPRPETYRPRHVDPFLEGLLPDNEDTRTALGLEFEISGRNPFALLEHIGLDCAGAVQFCRPEQVTEVLAQSGDLVPIDDQSIGTRLRELRADAGSSWLAINESWSLAGAQGKFALRREDGGWYRPTGAEPTTHIIKPGGTEFRAQALNEHLCLLAARLLGLSAASSEYTEFDGEPAIVVERYDRRRTADGRLLRVHQEDVCQALSIYPRDKYESSGGPRAADIVDLLDRVTTSRDWRTDTNAFLDALILNYLLGAPDAHAKNYSLLLIGSSVRLAPLYDVASGFPYDATEQHGLRRAAMKIGGENRFGRVERRHWERFAGEIRHPADALLARVADLATRAPDAMSSALATQREAAAELGPRLLDPLAAHCEAVAGGLNR</sequence>
<organism evidence="6 7">
    <name type="scientific">Candidatus Ruania gallistercoris</name>
    <dbReference type="NCBI Taxonomy" id="2838746"/>
    <lineage>
        <taxon>Bacteria</taxon>
        <taxon>Bacillati</taxon>
        <taxon>Actinomycetota</taxon>
        <taxon>Actinomycetes</taxon>
        <taxon>Micrococcales</taxon>
        <taxon>Ruaniaceae</taxon>
        <taxon>Ruania</taxon>
    </lineage>
</organism>
<dbReference type="Pfam" id="PF07804">
    <property type="entry name" value="HipA_C"/>
    <property type="match status" value="1"/>
</dbReference>
<comment type="caution">
    <text evidence="6">The sequence shown here is derived from an EMBL/GenBank/DDBJ whole genome shotgun (WGS) entry which is preliminary data.</text>
</comment>
<evidence type="ECO:0000313" key="7">
    <source>
        <dbReference type="Proteomes" id="UP000824037"/>
    </source>
</evidence>